<feature type="chain" id="PRO_5035219971" evidence="1">
    <location>
        <begin position="32"/>
        <end position="113"/>
    </location>
</feature>
<keyword evidence="1" id="KW-0732">Signal</keyword>
<comment type="caution">
    <text evidence="2">The sequence shown here is derived from an EMBL/GenBank/DDBJ whole genome shotgun (WGS) entry which is preliminary data.</text>
</comment>
<dbReference type="Proteomes" id="UP000708208">
    <property type="component" value="Unassembled WGS sequence"/>
</dbReference>
<name>A0A8J2K9K0_9HEXA</name>
<evidence type="ECO:0000313" key="2">
    <source>
        <dbReference type="EMBL" id="CAG7734097.1"/>
    </source>
</evidence>
<feature type="signal peptide" evidence="1">
    <location>
        <begin position="1"/>
        <end position="31"/>
    </location>
</feature>
<feature type="non-terminal residue" evidence="2">
    <location>
        <position position="1"/>
    </location>
</feature>
<organism evidence="2 3">
    <name type="scientific">Allacma fusca</name>
    <dbReference type="NCBI Taxonomy" id="39272"/>
    <lineage>
        <taxon>Eukaryota</taxon>
        <taxon>Metazoa</taxon>
        <taxon>Ecdysozoa</taxon>
        <taxon>Arthropoda</taxon>
        <taxon>Hexapoda</taxon>
        <taxon>Collembola</taxon>
        <taxon>Symphypleona</taxon>
        <taxon>Sminthuridae</taxon>
        <taxon>Allacma</taxon>
    </lineage>
</organism>
<accession>A0A8J2K9K0</accession>
<proteinExistence type="predicted"/>
<evidence type="ECO:0000256" key="1">
    <source>
        <dbReference type="SAM" id="SignalP"/>
    </source>
</evidence>
<keyword evidence="3" id="KW-1185">Reference proteome</keyword>
<evidence type="ECO:0000313" key="3">
    <source>
        <dbReference type="Proteomes" id="UP000708208"/>
    </source>
</evidence>
<gene>
    <name evidence="2" type="ORF">AFUS01_LOCUS22501</name>
</gene>
<protein>
    <submittedName>
        <fullName evidence="2">Uncharacterized protein</fullName>
    </submittedName>
</protein>
<dbReference type="AlphaFoldDB" id="A0A8J2K9K0"/>
<sequence length="113" mass="12705">MERHLPRGLFSSGNFLLIWILFFSLPDSFFCQELEPGKFPSPDGENSTVATNNLLSSKENEIASLYTRKLALAKKLAKCFSREESLLPKLDSISHLITDTKCSSSECEKCLNE</sequence>
<reference evidence="2" key="1">
    <citation type="submission" date="2021-06" db="EMBL/GenBank/DDBJ databases">
        <authorList>
            <person name="Hodson N. C."/>
            <person name="Mongue J. A."/>
            <person name="Jaron S. K."/>
        </authorList>
    </citation>
    <scope>NUCLEOTIDE SEQUENCE</scope>
</reference>
<dbReference type="EMBL" id="CAJVCH010262600">
    <property type="protein sequence ID" value="CAG7734097.1"/>
    <property type="molecule type" value="Genomic_DNA"/>
</dbReference>